<organism evidence="1 2">
    <name type="scientific">Jeotgalibacillus campisalis</name>
    <dbReference type="NCBI Taxonomy" id="220754"/>
    <lineage>
        <taxon>Bacteria</taxon>
        <taxon>Bacillati</taxon>
        <taxon>Bacillota</taxon>
        <taxon>Bacilli</taxon>
        <taxon>Bacillales</taxon>
        <taxon>Caryophanaceae</taxon>
        <taxon>Jeotgalibacillus</taxon>
    </lineage>
</organism>
<dbReference type="AlphaFoldDB" id="A0A0C2W2X7"/>
<gene>
    <name evidence="1" type="ORF">KR50_08470</name>
</gene>
<dbReference type="Pfam" id="PF13416">
    <property type="entry name" value="SBP_bac_8"/>
    <property type="match status" value="1"/>
</dbReference>
<dbReference type="Gene3D" id="3.40.190.10">
    <property type="entry name" value="Periplasmic binding protein-like II"/>
    <property type="match status" value="1"/>
</dbReference>
<name>A0A0C2W2X7_9BACL</name>
<dbReference type="OrthoDB" id="9768630at2"/>
<dbReference type="PANTHER" id="PTHR43649:SF32">
    <property type="entry name" value="SUGAR BINDING SECRETED PROTEIN"/>
    <property type="match status" value="1"/>
</dbReference>
<accession>A0A0C2W2X7</accession>
<dbReference type="RefSeq" id="WP_041055229.1">
    <property type="nucleotide sequence ID" value="NZ_JXRR01000008.1"/>
</dbReference>
<evidence type="ECO:0000313" key="1">
    <source>
        <dbReference type="EMBL" id="KIL50966.1"/>
    </source>
</evidence>
<dbReference type="SUPFAM" id="SSF53850">
    <property type="entry name" value="Periplasmic binding protein-like II"/>
    <property type="match status" value="1"/>
</dbReference>
<sequence length="424" mass="47015">MKKILGTVAMSAAVLGLMGCAEDRSSEGGSGGDNEELNFWVFGATNYEELAAQYMEENPDVKIKVNFTEMGDLHNNLFTAVSSNSGAPDITMIEVSQISKFLDAQDRFHNLYDFGAEEVKGDYLDWKWNIGQSADGEFLMGLPTDIGPSVMYYRKDVFEEAGLPTEPEEVQPLVSDWAGFEETAKIIHDKTGKMMVDTPETLFAAKRDQAPEQYFNTEDELIIDESPYVKQAYDDTAKMIQEDLVGQNAMWTPEWGNAMAEGSYGALLAPAWMVASIKGNAPDASGDWGIVQMPERAGNWGGSYIAIPKESDQPEEAYEFVEWLVAPERQLESFKDSGMFPSAPSVYEEEEFANTSDEYFGGQNTAQIFAEAAESVEPIYMGKNYSIVHDELMTALTNVASEGTDPQAEWDAAVERIKSQLERQ</sequence>
<dbReference type="PATRIC" id="fig|220754.4.peg.867"/>
<comment type="caution">
    <text evidence="1">The sequence shown here is derived from an EMBL/GenBank/DDBJ whole genome shotgun (WGS) entry which is preliminary data.</text>
</comment>
<protein>
    <submittedName>
        <fullName evidence="1">Sugar ABC transporter periplasmic protein</fullName>
    </submittedName>
</protein>
<proteinExistence type="predicted"/>
<evidence type="ECO:0000313" key="2">
    <source>
        <dbReference type="Proteomes" id="UP000031972"/>
    </source>
</evidence>
<dbReference type="Proteomes" id="UP000031972">
    <property type="component" value="Unassembled WGS sequence"/>
</dbReference>
<dbReference type="EMBL" id="JXRR01000008">
    <property type="protein sequence ID" value="KIL50966.1"/>
    <property type="molecule type" value="Genomic_DNA"/>
</dbReference>
<dbReference type="PANTHER" id="PTHR43649">
    <property type="entry name" value="ARABINOSE-BINDING PROTEIN-RELATED"/>
    <property type="match status" value="1"/>
</dbReference>
<keyword evidence="2" id="KW-1185">Reference proteome</keyword>
<dbReference type="InterPro" id="IPR006059">
    <property type="entry name" value="SBP"/>
</dbReference>
<dbReference type="InterPro" id="IPR050490">
    <property type="entry name" value="Bact_solute-bd_prot1"/>
</dbReference>
<reference evidence="1 2" key="1">
    <citation type="submission" date="2015-01" db="EMBL/GenBank/DDBJ databases">
        <title>Jeotgalibacillus campisalis genome sequencing.</title>
        <authorList>
            <person name="Goh K.M."/>
            <person name="Chan K.-G."/>
            <person name="Yaakop A.S."/>
            <person name="Ee R."/>
            <person name="Gan H.M."/>
            <person name="Chan C.S."/>
        </authorList>
    </citation>
    <scope>NUCLEOTIDE SEQUENCE [LARGE SCALE GENOMIC DNA]</scope>
    <source>
        <strain evidence="1 2">SF-57</strain>
    </source>
</reference>
<dbReference type="PROSITE" id="PS51257">
    <property type="entry name" value="PROKAR_LIPOPROTEIN"/>
    <property type="match status" value="1"/>
</dbReference>